<dbReference type="RefSeq" id="WP_160382070.1">
    <property type="nucleotide sequence ID" value="NZ_WNXQ01000003.1"/>
</dbReference>
<dbReference type="InterPro" id="IPR000182">
    <property type="entry name" value="GNAT_dom"/>
</dbReference>
<comment type="caution">
    <text evidence="2">The sequence shown here is derived from an EMBL/GenBank/DDBJ whole genome shotgun (WGS) entry which is preliminary data.</text>
</comment>
<dbReference type="PROSITE" id="PS51186">
    <property type="entry name" value="GNAT"/>
    <property type="match status" value="1"/>
</dbReference>
<dbReference type="SUPFAM" id="SSF55729">
    <property type="entry name" value="Acyl-CoA N-acyltransferases (Nat)"/>
    <property type="match status" value="1"/>
</dbReference>
<accession>A0A844WCC4</accession>
<keyword evidence="2" id="KW-0808">Transferase</keyword>
<evidence type="ECO:0000313" key="2">
    <source>
        <dbReference type="EMBL" id="MWB77812.1"/>
    </source>
</evidence>
<dbReference type="GO" id="GO:0016747">
    <property type="term" value="F:acyltransferase activity, transferring groups other than amino-acyl groups"/>
    <property type="evidence" value="ECO:0007669"/>
    <property type="project" value="InterPro"/>
</dbReference>
<dbReference type="AlphaFoldDB" id="A0A844WCC4"/>
<proteinExistence type="predicted"/>
<dbReference type="EMBL" id="WNXQ01000003">
    <property type="protein sequence ID" value="MWB77812.1"/>
    <property type="molecule type" value="Genomic_DNA"/>
</dbReference>
<reference evidence="2 3" key="1">
    <citation type="submission" date="2019-11" db="EMBL/GenBank/DDBJ databases">
        <title>Pseudooceanicola pacifica sp. nov., isolated from deep-sea sediment of the Pacific Ocean.</title>
        <authorList>
            <person name="Lyu L."/>
        </authorList>
    </citation>
    <scope>NUCLEOTIDE SEQUENCE [LARGE SCALE GENOMIC DNA]</scope>
    <source>
        <strain evidence="2 3">216_PA32_1</strain>
    </source>
</reference>
<sequence length="160" mass="17971">MLLRFVLPEDRTAISELLIGAFPSDAESVLVCDLRNSGDMMVELVAVEAKGIVGYIGFARHYRPNGWFCLSPLAVEKKHRNRGIGSELVRYGLDYARRAKAQAITVLGDTRYYRRFGFTHKAAENLTSPFPEEHTMLYPIAAGTAGTRAHLIYPDAFMRF</sequence>
<dbReference type="Pfam" id="PF00583">
    <property type="entry name" value="Acetyltransf_1"/>
    <property type="match status" value="1"/>
</dbReference>
<evidence type="ECO:0000259" key="1">
    <source>
        <dbReference type="PROSITE" id="PS51186"/>
    </source>
</evidence>
<dbReference type="InterPro" id="IPR016181">
    <property type="entry name" value="Acyl_CoA_acyltransferase"/>
</dbReference>
<dbReference type="Proteomes" id="UP000443843">
    <property type="component" value="Unassembled WGS sequence"/>
</dbReference>
<evidence type="ECO:0000313" key="3">
    <source>
        <dbReference type="Proteomes" id="UP000443843"/>
    </source>
</evidence>
<gene>
    <name evidence="2" type="ORF">GLS40_07240</name>
</gene>
<organism evidence="2 3">
    <name type="scientific">Pseudooceanicola pacificus</name>
    <dbReference type="NCBI Taxonomy" id="2676438"/>
    <lineage>
        <taxon>Bacteria</taxon>
        <taxon>Pseudomonadati</taxon>
        <taxon>Pseudomonadota</taxon>
        <taxon>Alphaproteobacteria</taxon>
        <taxon>Rhodobacterales</taxon>
        <taxon>Paracoccaceae</taxon>
        <taxon>Pseudooceanicola</taxon>
    </lineage>
</organism>
<keyword evidence="3" id="KW-1185">Reference proteome</keyword>
<name>A0A844WCC4_9RHOB</name>
<feature type="domain" description="N-acetyltransferase" evidence="1">
    <location>
        <begin position="1"/>
        <end position="141"/>
    </location>
</feature>
<protein>
    <submittedName>
        <fullName evidence="2">GNAT family N-acetyltransferase</fullName>
    </submittedName>
</protein>
<dbReference type="Gene3D" id="3.40.630.30">
    <property type="match status" value="1"/>
</dbReference>
<dbReference type="CDD" id="cd04301">
    <property type="entry name" value="NAT_SF"/>
    <property type="match status" value="1"/>
</dbReference>